<keyword evidence="1" id="KW-0732">Signal</keyword>
<name>A0A9P4NSU9_9PEZI</name>
<keyword evidence="3" id="KW-1185">Reference proteome</keyword>
<dbReference type="AlphaFoldDB" id="A0A9P4NSU9"/>
<evidence type="ECO:0000313" key="2">
    <source>
        <dbReference type="EMBL" id="KAF2431012.1"/>
    </source>
</evidence>
<organism evidence="2 3">
    <name type="scientific">Tothia fuscella</name>
    <dbReference type="NCBI Taxonomy" id="1048955"/>
    <lineage>
        <taxon>Eukaryota</taxon>
        <taxon>Fungi</taxon>
        <taxon>Dikarya</taxon>
        <taxon>Ascomycota</taxon>
        <taxon>Pezizomycotina</taxon>
        <taxon>Dothideomycetes</taxon>
        <taxon>Pleosporomycetidae</taxon>
        <taxon>Venturiales</taxon>
        <taxon>Cylindrosympodiaceae</taxon>
        <taxon>Tothia</taxon>
    </lineage>
</organism>
<proteinExistence type="predicted"/>
<sequence>MRASFLTSLAMARIAVGGVINHSLPELNNLSSLYTLTAYTLNDCTHNGLKVNNLNLFQAKVGQYCPFTGNQSYFCPNGTDMAFGGTLTPIVLVPGGQDLYVNVDGTIAITVQHSHSIPPGAWWNYYGWTWTALPVIQSPLHDCPLNNPEYNCEPPTGFWNFQAPNAMVGGVKACPNKYQPSVTSLYAVTPDFNRTDCIGLAGLGTHNYTGPSPPVWAY</sequence>
<evidence type="ECO:0000313" key="3">
    <source>
        <dbReference type="Proteomes" id="UP000800235"/>
    </source>
</evidence>
<feature type="signal peptide" evidence="1">
    <location>
        <begin position="1"/>
        <end position="17"/>
    </location>
</feature>
<comment type="caution">
    <text evidence="2">The sequence shown here is derived from an EMBL/GenBank/DDBJ whole genome shotgun (WGS) entry which is preliminary data.</text>
</comment>
<reference evidence="2" key="1">
    <citation type="journal article" date="2020" name="Stud. Mycol.">
        <title>101 Dothideomycetes genomes: a test case for predicting lifestyles and emergence of pathogens.</title>
        <authorList>
            <person name="Haridas S."/>
            <person name="Albert R."/>
            <person name="Binder M."/>
            <person name="Bloem J."/>
            <person name="Labutti K."/>
            <person name="Salamov A."/>
            <person name="Andreopoulos B."/>
            <person name="Baker S."/>
            <person name="Barry K."/>
            <person name="Bills G."/>
            <person name="Bluhm B."/>
            <person name="Cannon C."/>
            <person name="Castanera R."/>
            <person name="Culley D."/>
            <person name="Daum C."/>
            <person name="Ezra D."/>
            <person name="Gonzalez J."/>
            <person name="Henrissat B."/>
            <person name="Kuo A."/>
            <person name="Liang C."/>
            <person name="Lipzen A."/>
            <person name="Lutzoni F."/>
            <person name="Magnuson J."/>
            <person name="Mondo S."/>
            <person name="Nolan M."/>
            <person name="Ohm R."/>
            <person name="Pangilinan J."/>
            <person name="Park H.-J."/>
            <person name="Ramirez L."/>
            <person name="Alfaro M."/>
            <person name="Sun H."/>
            <person name="Tritt A."/>
            <person name="Yoshinaga Y."/>
            <person name="Zwiers L.-H."/>
            <person name="Turgeon B."/>
            <person name="Goodwin S."/>
            <person name="Spatafora J."/>
            <person name="Crous P."/>
            <person name="Grigoriev I."/>
        </authorList>
    </citation>
    <scope>NUCLEOTIDE SEQUENCE</scope>
    <source>
        <strain evidence="2">CBS 130266</strain>
    </source>
</reference>
<dbReference type="Proteomes" id="UP000800235">
    <property type="component" value="Unassembled WGS sequence"/>
</dbReference>
<feature type="chain" id="PRO_5040432968" evidence="1">
    <location>
        <begin position="18"/>
        <end position="218"/>
    </location>
</feature>
<evidence type="ECO:0000256" key="1">
    <source>
        <dbReference type="SAM" id="SignalP"/>
    </source>
</evidence>
<protein>
    <submittedName>
        <fullName evidence="2">Uncharacterized protein</fullName>
    </submittedName>
</protein>
<gene>
    <name evidence="2" type="ORF">EJ08DRAFT_207871</name>
</gene>
<dbReference type="OrthoDB" id="5430620at2759"/>
<dbReference type="EMBL" id="MU007035">
    <property type="protein sequence ID" value="KAF2431012.1"/>
    <property type="molecule type" value="Genomic_DNA"/>
</dbReference>
<accession>A0A9P4NSU9</accession>